<dbReference type="AlphaFoldDB" id="A0A3A6PGE3"/>
<dbReference type="InterPro" id="IPR018060">
    <property type="entry name" value="HTH_AraC"/>
</dbReference>
<keyword evidence="12" id="KW-1185">Reference proteome</keyword>
<dbReference type="PANTHER" id="PTHR42713">
    <property type="entry name" value="HISTIDINE KINASE-RELATED"/>
    <property type="match status" value="1"/>
</dbReference>
<dbReference type="Pfam" id="PF12833">
    <property type="entry name" value="HTH_18"/>
    <property type="match status" value="1"/>
</dbReference>
<keyword evidence="6" id="KW-0238">DNA-binding</keyword>
<proteinExistence type="predicted"/>
<accession>A0A3A6PGE3</accession>
<dbReference type="PROSITE" id="PS01124">
    <property type="entry name" value="HTH_ARAC_FAMILY_2"/>
    <property type="match status" value="1"/>
</dbReference>
<keyword evidence="4" id="KW-0902">Two-component regulatory system</keyword>
<evidence type="ECO:0000256" key="1">
    <source>
        <dbReference type="ARBA" id="ARBA00004496"/>
    </source>
</evidence>
<name>A0A3A6PGE3_9BACL</name>
<dbReference type="GO" id="GO:0005737">
    <property type="term" value="C:cytoplasm"/>
    <property type="evidence" value="ECO:0007669"/>
    <property type="project" value="UniProtKB-SubCell"/>
</dbReference>
<evidence type="ECO:0000313" key="11">
    <source>
        <dbReference type="EMBL" id="RJX40137.1"/>
    </source>
</evidence>
<comment type="caution">
    <text evidence="11">The sequence shown here is derived from an EMBL/GenBank/DDBJ whole genome shotgun (WGS) entry which is preliminary data.</text>
</comment>
<organism evidence="11 12">
    <name type="scientific">Paenibacillus pinisoli</name>
    <dbReference type="NCBI Taxonomy" id="1276110"/>
    <lineage>
        <taxon>Bacteria</taxon>
        <taxon>Bacillati</taxon>
        <taxon>Bacillota</taxon>
        <taxon>Bacilli</taxon>
        <taxon>Bacillales</taxon>
        <taxon>Paenibacillaceae</taxon>
        <taxon>Paenibacillus</taxon>
    </lineage>
</organism>
<dbReference type="SMART" id="SM00342">
    <property type="entry name" value="HTH_ARAC"/>
    <property type="match status" value="1"/>
</dbReference>
<dbReference type="Proteomes" id="UP000267798">
    <property type="component" value="Unassembled WGS sequence"/>
</dbReference>
<dbReference type="SUPFAM" id="SSF52172">
    <property type="entry name" value="CheY-like"/>
    <property type="match status" value="1"/>
</dbReference>
<keyword evidence="2" id="KW-0963">Cytoplasm</keyword>
<dbReference type="Pfam" id="PF00072">
    <property type="entry name" value="Response_reg"/>
    <property type="match status" value="1"/>
</dbReference>
<feature type="domain" description="HTH araC/xylS-type" evidence="9">
    <location>
        <begin position="442"/>
        <end position="541"/>
    </location>
</feature>
<evidence type="ECO:0000313" key="12">
    <source>
        <dbReference type="Proteomes" id="UP000267798"/>
    </source>
</evidence>
<keyword evidence="7" id="KW-0804">Transcription</keyword>
<evidence type="ECO:0000256" key="3">
    <source>
        <dbReference type="ARBA" id="ARBA00022553"/>
    </source>
</evidence>
<feature type="domain" description="Response regulatory" evidence="10">
    <location>
        <begin position="3"/>
        <end position="120"/>
    </location>
</feature>
<dbReference type="SMART" id="SM00448">
    <property type="entry name" value="REC"/>
    <property type="match status" value="1"/>
</dbReference>
<dbReference type="OrthoDB" id="9794370at2"/>
<evidence type="ECO:0000256" key="2">
    <source>
        <dbReference type="ARBA" id="ARBA00022490"/>
    </source>
</evidence>
<dbReference type="InterPro" id="IPR009057">
    <property type="entry name" value="Homeodomain-like_sf"/>
</dbReference>
<dbReference type="SUPFAM" id="SSF46689">
    <property type="entry name" value="Homeodomain-like"/>
    <property type="match status" value="2"/>
</dbReference>
<evidence type="ECO:0000256" key="4">
    <source>
        <dbReference type="ARBA" id="ARBA00023012"/>
    </source>
</evidence>
<dbReference type="PROSITE" id="PS50110">
    <property type="entry name" value="RESPONSE_REGULATORY"/>
    <property type="match status" value="1"/>
</dbReference>
<dbReference type="PANTHER" id="PTHR42713:SF3">
    <property type="entry name" value="TRANSCRIPTIONAL REGULATORY PROTEIN HPTR"/>
    <property type="match status" value="1"/>
</dbReference>
<evidence type="ECO:0000259" key="9">
    <source>
        <dbReference type="PROSITE" id="PS01124"/>
    </source>
</evidence>
<protein>
    <submittedName>
        <fullName evidence="11">Response regulator</fullName>
    </submittedName>
</protein>
<dbReference type="GO" id="GO:0043565">
    <property type="term" value="F:sequence-specific DNA binding"/>
    <property type="evidence" value="ECO:0007669"/>
    <property type="project" value="InterPro"/>
</dbReference>
<dbReference type="Gene3D" id="1.10.10.60">
    <property type="entry name" value="Homeodomain-like"/>
    <property type="match status" value="2"/>
</dbReference>
<keyword evidence="5" id="KW-0805">Transcription regulation</keyword>
<dbReference type="InterPro" id="IPR041522">
    <property type="entry name" value="CdaR_GGDEF"/>
</dbReference>
<sequence length="551" mass="62040">MYKVLLVDDEADVREGLLGEIDWQRHGFMIAGTAENGQEALELCERLAPDVVITDISMPFMNGLELSHWLRQHQPLVKIVILTGYDEFDYARQAVRLSVDEYLLKPFSSDTFAELLDKIRRRIEDEAAEREDMQRLKEHYRTSLPLLGEGFLASLLTRKLSRSVIEEKAQSYGLQLKGTGYAAAVLALHQGEDGEYAAEPDSLRSSGDIELMLQAMLNIAREWWSAAQLGSAFIHQESVALIGIDTDGEGSAWTRRMGETLDNIVRSIRLYLKLSTTIGVGSVAADLSHLKDSYSDALLALDYRLVVGTGKVIYIGDMEHRGAQKLRLDELKVGALVRSLKVGTPEELREAVAAVFAEPAGYACAYGDIQVYLLEVCTAVWRTAQDAGIALDELFGQGFQLHMELFRLAGLLEMEQWFHDVCLRIMQAIASKRQYTYKDMVEKAIHYTKENYGDPSLSIQQVCAMLHISAGYFSGVFKKETRMTFVQYLMHIRMEAAMALLRETELKAFEIAERVGFADPNYFSFCFKKRLGISPKEYRSRLETGSGELLS</sequence>
<gene>
    <name evidence="11" type="ORF">D3P09_12280</name>
</gene>
<dbReference type="Gene3D" id="3.40.50.2300">
    <property type="match status" value="1"/>
</dbReference>
<dbReference type="EMBL" id="QXQB01000002">
    <property type="protein sequence ID" value="RJX40137.1"/>
    <property type="molecule type" value="Genomic_DNA"/>
</dbReference>
<dbReference type="Pfam" id="PF17853">
    <property type="entry name" value="GGDEF_2"/>
    <property type="match status" value="1"/>
</dbReference>
<evidence type="ECO:0000259" key="10">
    <source>
        <dbReference type="PROSITE" id="PS50110"/>
    </source>
</evidence>
<evidence type="ECO:0000256" key="8">
    <source>
        <dbReference type="PROSITE-ProRule" id="PRU00169"/>
    </source>
</evidence>
<reference evidence="11 12" key="1">
    <citation type="submission" date="2018-09" db="EMBL/GenBank/DDBJ databases">
        <title>Paenibacillus aracenensis nov. sp. isolated from a cave in southern Spain.</title>
        <authorList>
            <person name="Jurado V."/>
            <person name="Gutierrez-Patricio S."/>
            <person name="Gonzalez-Pimentel J.L."/>
            <person name="Miller A.Z."/>
            <person name="Laiz L."/>
            <person name="Saiz-Jimenez C."/>
        </authorList>
    </citation>
    <scope>NUCLEOTIDE SEQUENCE [LARGE SCALE GENOMIC DNA]</scope>
    <source>
        <strain evidence="11 12">JCM 19203</strain>
    </source>
</reference>
<evidence type="ECO:0000256" key="5">
    <source>
        <dbReference type="ARBA" id="ARBA00023015"/>
    </source>
</evidence>
<dbReference type="CDD" id="cd17536">
    <property type="entry name" value="REC_YesN-like"/>
    <property type="match status" value="1"/>
</dbReference>
<dbReference type="PRINTS" id="PR00032">
    <property type="entry name" value="HTHARAC"/>
</dbReference>
<dbReference type="InterPro" id="IPR001789">
    <property type="entry name" value="Sig_transdc_resp-reg_receiver"/>
</dbReference>
<dbReference type="InterPro" id="IPR020449">
    <property type="entry name" value="Tscrpt_reg_AraC-type_HTH"/>
</dbReference>
<comment type="subcellular location">
    <subcellularLocation>
        <location evidence="1">Cytoplasm</location>
    </subcellularLocation>
</comment>
<evidence type="ECO:0000256" key="7">
    <source>
        <dbReference type="ARBA" id="ARBA00023163"/>
    </source>
</evidence>
<dbReference type="InterPro" id="IPR011006">
    <property type="entry name" value="CheY-like_superfamily"/>
</dbReference>
<dbReference type="InterPro" id="IPR051552">
    <property type="entry name" value="HptR"/>
</dbReference>
<dbReference type="GO" id="GO:0003700">
    <property type="term" value="F:DNA-binding transcription factor activity"/>
    <property type="evidence" value="ECO:0007669"/>
    <property type="project" value="InterPro"/>
</dbReference>
<keyword evidence="3 8" id="KW-0597">Phosphoprotein</keyword>
<dbReference type="RefSeq" id="WP_120110142.1">
    <property type="nucleotide sequence ID" value="NZ_QXQB01000002.1"/>
</dbReference>
<dbReference type="GO" id="GO:0000160">
    <property type="term" value="P:phosphorelay signal transduction system"/>
    <property type="evidence" value="ECO:0007669"/>
    <property type="project" value="UniProtKB-KW"/>
</dbReference>
<feature type="modified residue" description="4-aspartylphosphate" evidence="8">
    <location>
        <position position="55"/>
    </location>
</feature>
<evidence type="ECO:0000256" key="6">
    <source>
        <dbReference type="ARBA" id="ARBA00023125"/>
    </source>
</evidence>